<dbReference type="InterPro" id="IPR003959">
    <property type="entry name" value="ATPase_AAA_core"/>
</dbReference>
<accession>A0ABU5F1M8</accession>
<feature type="domain" description="Endonuclease GajA/Old nuclease/RecF-like AAA" evidence="2">
    <location>
        <begin position="22"/>
        <end position="125"/>
    </location>
</feature>
<dbReference type="PIRSF" id="PIRSF029347">
    <property type="entry name" value="RecF"/>
    <property type="match status" value="1"/>
</dbReference>
<organism evidence="4 5">
    <name type="scientific">Gemmata algarum</name>
    <dbReference type="NCBI Taxonomy" id="2975278"/>
    <lineage>
        <taxon>Bacteria</taxon>
        <taxon>Pseudomonadati</taxon>
        <taxon>Planctomycetota</taxon>
        <taxon>Planctomycetia</taxon>
        <taxon>Gemmatales</taxon>
        <taxon>Gemmataceae</taxon>
        <taxon>Gemmata</taxon>
    </lineage>
</organism>
<evidence type="ECO:0000259" key="2">
    <source>
        <dbReference type="Pfam" id="PF13175"/>
    </source>
</evidence>
<comment type="caution">
    <text evidence="4">The sequence shown here is derived from an EMBL/GenBank/DDBJ whole genome shotgun (WGS) entry which is preliminary data.</text>
</comment>
<feature type="region of interest" description="Disordered" evidence="1">
    <location>
        <begin position="408"/>
        <end position="429"/>
    </location>
</feature>
<gene>
    <name evidence="4" type="ORF">R5W23_001903</name>
</gene>
<dbReference type="SUPFAM" id="SSF52540">
    <property type="entry name" value="P-loop containing nucleoside triphosphate hydrolases"/>
    <property type="match status" value="1"/>
</dbReference>
<proteinExistence type="predicted"/>
<dbReference type="InterPro" id="IPR041685">
    <property type="entry name" value="AAA_GajA/Old/RecF-like"/>
</dbReference>
<protein>
    <submittedName>
        <fullName evidence="4">AAA family ATPase</fullName>
    </submittedName>
</protein>
<dbReference type="EMBL" id="JAXBLV010000181">
    <property type="protein sequence ID" value="MDY3560657.1"/>
    <property type="molecule type" value="Genomic_DNA"/>
</dbReference>
<evidence type="ECO:0000313" key="4">
    <source>
        <dbReference type="EMBL" id="MDY3560657.1"/>
    </source>
</evidence>
<keyword evidence="5" id="KW-1185">Reference proteome</keyword>
<sequence length="429" mass="47423">MATATDPEVNGAADARSKPPFLRRVRIRGYKSIAFCDVALEPLTVLVGRNASGKSNFLDALGFLRNLLRLGASEAAKIHGGIEAILCRVATDRTIAFEIECNSTHTESDDAFEAAYAIEIEFPQKQRPQIRGESLRIANAIGDQMGYSYSNGSVECFASGDRAVKWEWEASVYPFLVRYHNELRAEQTPWILDGITSLSIHNFQPSEIRQLQHPYPGNLLNQNGANLASVIEATRENDWDAFERVRRYLHVITKTVELRGLIKYGADYETVRFQVSRDSHGQPLDFDAASMSDGTLRVLAALVAAFQVVPVRGSPSLVAIEEPETSLHPAAMHALVDALDEATLRTQILLTTHSAEMLDNPTIRPENIRVVQMIDGRTVIAPVDAASVEIVKRRLNTLGGLERDNLLEADPDDVERQQQLEAASAEPPK</sequence>
<dbReference type="PANTHER" id="PTHR32182">
    <property type="entry name" value="DNA REPLICATION AND REPAIR PROTEIN RECF"/>
    <property type="match status" value="1"/>
</dbReference>
<name>A0ABU5F1M8_9BACT</name>
<reference evidence="5" key="1">
    <citation type="journal article" date="2023" name="Mar. Drugs">
        <title>Gemmata algarum, a Novel Planctomycete Isolated from an Algal Mat, Displays Antimicrobial Activity.</title>
        <authorList>
            <person name="Kumar G."/>
            <person name="Kallscheuer N."/>
            <person name="Kashif M."/>
            <person name="Ahamad S."/>
            <person name="Jagadeeshwari U."/>
            <person name="Pannikurungottu S."/>
            <person name="Haufschild T."/>
            <person name="Kabuu M."/>
            <person name="Sasikala C."/>
            <person name="Jogler C."/>
            <person name="Ramana C."/>
        </authorList>
    </citation>
    <scope>NUCLEOTIDE SEQUENCE [LARGE SCALE GENOMIC DNA]</scope>
    <source>
        <strain evidence="5">JC673</strain>
    </source>
</reference>
<evidence type="ECO:0000256" key="1">
    <source>
        <dbReference type="SAM" id="MobiDB-lite"/>
    </source>
</evidence>
<dbReference type="Gene3D" id="3.40.50.300">
    <property type="entry name" value="P-loop containing nucleotide triphosphate hydrolases"/>
    <property type="match status" value="2"/>
</dbReference>
<dbReference type="InterPro" id="IPR027417">
    <property type="entry name" value="P-loop_NTPase"/>
</dbReference>
<dbReference type="RefSeq" id="WP_320687196.1">
    <property type="nucleotide sequence ID" value="NZ_JAXBLV010000181.1"/>
</dbReference>
<evidence type="ECO:0000313" key="5">
    <source>
        <dbReference type="Proteomes" id="UP001272242"/>
    </source>
</evidence>
<dbReference type="InterPro" id="IPR014555">
    <property type="entry name" value="RecF-like"/>
</dbReference>
<dbReference type="PANTHER" id="PTHR32182:SF22">
    <property type="entry name" value="ATP-DEPENDENT ENDONUCLEASE, OLD FAMILY-RELATED"/>
    <property type="match status" value="1"/>
</dbReference>
<feature type="domain" description="ATPase AAA-type core" evidence="3">
    <location>
        <begin position="214"/>
        <end position="359"/>
    </location>
</feature>
<dbReference type="Pfam" id="PF13175">
    <property type="entry name" value="AAA_15"/>
    <property type="match status" value="1"/>
</dbReference>
<dbReference type="Pfam" id="PF13304">
    <property type="entry name" value="AAA_21"/>
    <property type="match status" value="1"/>
</dbReference>
<evidence type="ECO:0000259" key="3">
    <source>
        <dbReference type="Pfam" id="PF13304"/>
    </source>
</evidence>
<dbReference type="Proteomes" id="UP001272242">
    <property type="component" value="Unassembled WGS sequence"/>
</dbReference>